<evidence type="ECO:0000313" key="2">
    <source>
        <dbReference type="EMBL" id="CAG7604388.1"/>
    </source>
</evidence>
<gene>
    <name evidence="2" type="ORF">SBRY_10712</name>
</gene>
<proteinExistence type="predicted"/>
<evidence type="ECO:0000313" key="3">
    <source>
        <dbReference type="Proteomes" id="UP001153328"/>
    </source>
</evidence>
<reference evidence="2" key="1">
    <citation type="submission" date="2021-06" db="EMBL/GenBank/DDBJ databases">
        <authorList>
            <person name="Arsene-Ploetze F."/>
        </authorList>
    </citation>
    <scope>NUCLEOTIDE SEQUENCE</scope>
    <source>
        <strain evidence="2">SBRY1</strain>
    </source>
</reference>
<evidence type="ECO:0008006" key="4">
    <source>
        <dbReference type="Google" id="ProtNLM"/>
    </source>
</evidence>
<name>A0A9W4GXQ1_9ACTN</name>
<sequence>MQGLTTAGRVRRALAAAGALTAACGLVMTAAGPGYADTTTSKDTAGGSDNGTLTATVHYTTVSGSGKSTATVPLGSSDVTWEPPPCWIGPIGDPETFKRNLLKGVADTNVPGQANYALEAMDELRRHYEEGLAWNNSGEAYTNFNLDKQGKGLFWGPVVNEQSTSVHKFDCNGTLPFWVDNGKLPPPGTEHVITPEMLSRLAYARTQVPGVTVVTSPAATQTVNLPTWVRLTQDYDRVQVRASVDIGGGQQIWAQTSAEPAPVHIDPGTQDATLYPASGDCPVAADGTVGKAYNGDPGALPPCGMTYRRSSAATGPYRLDVTATWHVTWTGSDGTGGNLPDGVVHNPPQDVTVREIQSVNR</sequence>
<dbReference type="EMBL" id="CAJVAX010000001">
    <property type="protein sequence ID" value="CAG7604388.1"/>
    <property type="molecule type" value="Genomic_DNA"/>
</dbReference>
<accession>A0A9W4GXQ1</accession>
<organism evidence="2 3">
    <name type="scientific">Actinacidiphila bryophytorum</name>
    <dbReference type="NCBI Taxonomy" id="1436133"/>
    <lineage>
        <taxon>Bacteria</taxon>
        <taxon>Bacillati</taxon>
        <taxon>Actinomycetota</taxon>
        <taxon>Actinomycetes</taxon>
        <taxon>Kitasatosporales</taxon>
        <taxon>Streptomycetaceae</taxon>
        <taxon>Actinacidiphila</taxon>
    </lineage>
</organism>
<feature type="signal peptide" evidence="1">
    <location>
        <begin position="1"/>
        <end position="36"/>
    </location>
</feature>
<feature type="chain" id="PRO_5040827004" description="Enoyl reductase" evidence="1">
    <location>
        <begin position="37"/>
        <end position="361"/>
    </location>
</feature>
<keyword evidence="3" id="KW-1185">Reference proteome</keyword>
<keyword evidence="1" id="KW-0732">Signal</keyword>
<dbReference type="AlphaFoldDB" id="A0A9W4GXQ1"/>
<evidence type="ECO:0000256" key="1">
    <source>
        <dbReference type="SAM" id="SignalP"/>
    </source>
</evidence>
<dbReference type="Proteomes" id="UP001153328">
    <property type="component" value="Unassembled WGS sequence"/>
</dbReference>
<dbReference type="RefSeq" id="WP_205048781.1">
    <property type="nucleotide sequence ID" value="NZ_CAJVAX010000001.1"/>
</dbReference>
<comment type="caution">
    <text evidence="2">The sequence shown here is derived from an EMBL/GenBank/DDBJ whole genome shotgun (WGS) entry which is preliminary data.</text>
</comment>
<protein>
    <recommendedName>
        <fullName evidence="4">Enoyl reductase</fullName>
    </recommendedName>
</protein>